<evidence type="ECO:0000256" key="1">
    <source>
        <dbReference type="ARBA" id="ARBA00005417"/>
    </source>
</evidence>
<evidence type="ECO:0000313" key="6">
    <source>
        <dbReference type="EMBL" id="QIB68957.1"/>
    </source>
</evidence>
<dbReference type="PANTHER" id="PTHR42734:SF17">
    <property type="entry name" value="METAL TRANSPORT SYSTEM ATP-BINDING PROTEIN TM_0124-RELATED"/>
    <property type="match status" value="1"/>
</dbReference>
<evidence type="ECO:0000259" key="5">
    <source>
        <dbReference type="PROSITE" id="PS50893"/>
    </source>
</evidence>
<protein>
    <submittedName>
        <fullName evidence="6">ABC transporter ATP-binding protein</fullName>
    </submittedName>
</protein>
<keyword evidence="3" id="KW-0547">Nucleotide-binding</keyword>
<dbReference type="Gene3D" id="3.40.50.300">
    <property type="entry name" value="P-loop containing nucleotide triphosphate hydrolases"/>
    <property type="match status" value="1"/>
</dbReference>
<evidence type="ECO:0000313" key="7">
    <source>
        <dbReference type="Proteomes" id="UP000466848"/>
    </source>
</evidence>
<dbReference type="EMBL" id="CP048649">
    <property type="protein sequence ID" value="QIB68957.1"/>
    <property type="molecule type" value="Genomic_DNA"/>
</dbReference>
<dbReference type="Proteomes" id="UP000466848">
    <property type="component" value="Chromosome"/>
</dbReference>
<dbReference type="AlphaFoldDB" id="A0A858BTS0"/>
<dbReference type="InterPro" id="IPR027417">
    <property type="entry name" value="P-loop_NTPase"/>
</dbReference>
<reference evidence="6 7" key="1">
    <citation type="submission" date="2020-02" db="EMBL/GenBank/DDBJ databases">
        <authorList>
            <person name="Kim Y.B."/>
            <person name="Roh S.W."/>
        </authorList>
    </citation>
    <scope>NUCLEOTIDE SEQUENCE [LARGE SCALE GENOMIC DNA]</scope>
    <source>
        <strain evidence="6 7">DSM 103574</strain>
    </source>
</reference>
<sequence length="247" mass="26769">MSTAAVKIEHLSVCYGQNLALSDVCLDIQQGEYLGIIGPNGGGKTTLLKAVLGLIPASGGSISICGEKAGRGGQKMGYVPQITAVDKRFPISVLEVVLTGRLKQGLSPLFRFGQQDREKAYEALEKVGIRHLANRQTAALSGGEFQRMLIARALTVEPEILILDEPTASVDVSSCSQIYSLLKELNKELTIIMVSHDLLAVSDQVSKLACLNQHLLYYGEPKLSQEMMVHLYGCPVELPATERGRLF</sequence>
<dbReference type="RefSeq" id="WP_163065820.1">
    <property type="nucleotide sequence ID" value="NZ_CP048649.1"/>
</dbReference>
<dbReference type="CDD" id="cd03235">
    <property type="entry name" value="ABC_Metallic_Cations"/>
    <property type="match status" value="1"/>
</dbReference>
<dbReference type="InterPro" id="IPR050153">
    <property type="entry name" value="Metal_Ion_Import_ABC"/>
</dbReference>
<dbReference type="GO" id="GO:0005524">
    <property type="term" value="F:ATP binding"/>
    <property type="evidence" value="ECO:0007669"/>
    <property type="project" value="UniProtKB-KW"/>
</dbReference>
<dbReference type="PROSITE" id="PS00211">
    <property type="entry name" value="ABC_TRANSPORTER_1"/>
    <property type="match status" value="1"/>
</dbReference>
<name>A0A858BTS0_9FIRM</name>
<feature type="domain" description="ABC transporter" evidence="5">
    <location>
        <begin position="6"/>
        <end position="238"/>
    </location>
</feature>
<evidence type="ECO:0000256" key="4">
    <source>
        <dbReference type="ARBA" id="ARBA00022840"/>
    </source>
</evidence>
<organism evidence="6 7">
    <name type="scientific">Aminipila butyrica</name>
    <dbReference type="NCBI Taxonomy" id="433296"/>
    <lineage>
        <taxon>Bacteria</taxon>
        <taxon>Bacillati</taxon>
        <taxon>Bacillota</taxon>
        <taxon>Clostridia</taxon>
        <taxon>Peptostreptococcales</taxon>
        <taxon>Anaerovoracaceae</taxon>
        <taxon>Aminipila</taxon>
    </lineage>
</organism>
<dbReference type="SMART" id="SM00382">
    <property type="entry name" value="AAA"/>
    <property type="match status" value="1"/>
</dbReference>
<keyword evidence="4 6" id="KW-0067">ATP-binding</keyword>
<dbReference type="PROSITE" id="PS50893">
    <property type="entry name" value="ABC_TRANSPORTER_2"/>
    <property type="match status" value="1"/>
</dbReference>
<keyword evidence="7" id="KW-1185">Reference proteome</keyword>
<dbReference type="KEGG" id="abut:Ami103574_06315"/>
<dbReference type="GO" id="GO:0016887">
    <property type="term" value="F:ATP hydrolysis activity"/>
    <property type="evidence" value="ECO:0007669"/>
    <property type="project" value="InterPro"/>
</dbReference>
<dbReference type="InterPro" id="IPR003439">
    <property type="entry name" value="ABC_transporter-like_ATP-bd"/>
</dbReference>
<evidence type="ECO:0000256" key="3">
    <source>
        <dbReference type="ARBA" id="ARBA00022741"/>
    </source>
</evidence>
<dbReference type="SUPFAM" id="SSF52540">
    <property type="entry name" value="P-loop containing nucleoside triphosphate hydrolases"/>
    <property type="match status" value="1"/>
</dbReference>
<dbReference type="FunFam" id="3.40.50.300:FF:000134">
    <property type="entry name" value="Iron-enterobactin ABC transporter ATP-binding protein"/>
    <property type="match status" value="1"/>
</dbReference>
<keyword evidence="2" id="KW-0813">Transport</keyword>
<dbReference type="InterPro" id="IPR003593">
    <property type="entry name" value="AAA+_ATPase"/>
</dbReference>
<dbReference type="Pfam" id="PF00005">
    <property type="entry name" value="ABC_tran"/>
    <property type="match status" value="1"/>
</dbReference>
<gene>
    <name evidence="6" type="ORF">Ami103574_06315</name>
</gene>
<proteinExistence type="inferred from homology"/>
<comment type="similarity">
    <text evidence="1">Belongs to the ABC transporter superfamily.</text>
</comment>
<dbReference type="InterPro" id="IPR017871">
    <property type="entry name" value="ABC_transporter-like_CS"/>
</dbReference>
<accession>A0A858BTS0</accession>
<dbReference type="PANTHER" id="PTHR42734">
    <property type="entry name" value="METAL TRANSPORT SYSTEM ATP-BINDING PROTEIN TM_0124-RELATED"/>
    <property type="match status" value="1"/>
</dbReference>
<evidence type="ECO:0000256" key="2">
    <source>
        <dbReference type="ARBA" id="ARBA00022448"/>
    </source>
</evidence>